<sequence length="285" mass="33038">MDSHYHEAMPPIQNFDAGPLRKTLTKIGFNTRLARDVEDLLLFWHASFMTHPTLAPADETSLTESQLVEWERFYADKQQFARQLPSPITNADGEQLHLIDQVTALDDPAAFAPLQDFHASLAGRFLRQVCTPYMFWYGRTPWLDYTLACNRNEDALVRLLTIDATIWGMPRLQVCWPVLQHKKVNPPLYDTLWNAKQRRIRRTIERTDTGPMLKVATYRSKKTEFTARLQQVLADQGHDLDEPELRDIFDAFVQGFGFQSDPTLPERNDTHSQSLLRKRPEIEKS</sequence>
<dbReference type="RefSeq" id="WP_425346274.1">
    <property type="nucleotide sequence ID" value="NZ_JBGUBD010000008.1"/>
</dbReference>
<dbReference type="Proteomes" id="UP001575105">
    <property type="component" value="Unassembled WGS sequence"/>
</dbReference>
<accession>A0ABV4U6Y4</accession>
<evidence type="ECO:0000313" key="3">
    <source>
        <dbReference type="Proteomes" id="UP001575105"/>
    </source>
</evidence>
<reference evidence="2 3" key="1">
    <citation type="submission" date="2024-08" db="EMBL/GenBank/DDBJ databases">
        <title>Whole-genome sequencing of halo(alkali)philic microorganisms from hypersaline lakes.</title>
        <authorList>
            <person name="Sorokin D.Y."/>
            <person name="Merkel A.Y."/>
            <person name="Messina E."/>
            <person name="Yakimov M."/>
        </authorList>
    </citation>
    <scope>NUCLEOTIDE SEQUENCE [LARGE SCALE GENOMIC DNA]</scope>
    <source>
        <strain evidence="2 3">AB-hyl4</strain>
    </source>
</reference>
<comment type="caution">
    <text evidence="2">The sequence shown here is derived from an EMBL/GenBank/DDBJ whole genome shotgun (WGS) entry which is preliminary data.</text>
</comment>
<evidence type="ECO:0000313" key="2">
    <source>
        <dbReference type="EMBL" id="MFA9479353.1"/>
    </source>
</evidence>
<keyword evidence="3" id="KW-1185">Reference proteome</keyword>
<feature type="region of interest" description="Disordered" evidence="1">
    <location>
        <begin position="260"/>
        <end position="285"/>
    </location>
</feature>
<protein>
    <submittedName>
        <fullName evidence="2">Uncharacterized protein</fullName>
    </submittedName>
</protein>
<evidence type="ECO:0000256" key="1">
    <source>
        <dbReference type="SAM" id="MobiDB-lite"/>
    </source>
</evidence>
<dbReference type="EMBL" id="JBGUBD010000008">
    <property type="protein sequence ID" value="MFA9479353.1"/>
    <property type="molecule type" value="Genomic_DNA"/>
</dbReference>
<proteinExistence type="predicted"/>
<name>A0ABV4U6Y4_9BACT</name>
<gene>
    <name evidence="2" type="ORF">ACERK3_13770</name>
</gene>
<organism evidence="2 3">
    <name type="scientific">Natronomicrosphaera hydrolytica</name>
    <dbReference type="NCBI Taxonomy" id="3242702"/>
    <lineage>
        <taxon>Bacteria</taxon>
        <taxon>Pseudomonadati</taxon>
        <taxon>Planctomycetota</taxon>
        <taxon>Phycisphaerae</taxon>
        <taxon>Phycisphaerales</taxon>
        <taxon>Phycisphaeraceae</taxon>
        <taxon>Natronomicrosphaera</taxon>
    </lineage>
</organism>